<feature type="region of interest" description="Disordered" evidence="1">
    <location>
        <begin position="365"/>
        <end position="437"/>
    </location>
</feature>
<feature type="compositionally biased region" description="Low complexity" evidence="1">
    <location>
        <begin position="137"/>
        <end position="148"/>
    </location>
</feature>
<name>A0ABV2YHL3_9ACTN</name>
<dbReference type="Proteomes" id="UP001550850">
    <property type="component" value="Unassembled WGS sequence"/>
</dbReference>
<feature type="compositionally biased region" description="Pro residues" evidence="1">
    <location>
        <begin position="537"/>
        <end position="604"/>
    </location>
</feature>
<dbReference type="RefSeq" id="WP_245967807.1">
    <property type="nucleotide sequence ID" value="NZ_BEVZ01000010.1"/>
</dbReference>
<evidence type="ECO:0000313" key="3">
    <source>
        <dbReference type="Proteomes" id="UP001550850"/>
    </source>
</evidence>
<feature type="region of interest" description="Disordered" evidence="1">
    <location>
        <begin position="1"/>
        <end position="48"/>
    </location>
</feature>
<reference evidence="2 3" key="1">
    <citation type="submission" date="2024-06" db="EMBL/GenBank/DDBJ databases">
        <title>The Natural Products Discovery Center: Release of the First 8490 Sequenced Strains for Exploring Actinobacteria Biosynthetic Diversity.</title>
        <authorList>
            <person name="Kalkreuter E."/>
            <person name="Kautsar S.A."/>
            <person name="Yang D."/>
            <person name="Bader C.D."/>
            <person name="Teijaro C.N."/>
            <person name="Fluegel L."/>
            <person name="Davis C.M."/>
            <person name="Simpson J.R."/>
            <person name="Lauterbach L."/>
            <person name="Steele A.D."/>
            <person name="Gui C."/>
            <person name="Meng S."/>
            <person name="Li G."/>
            <person name="Viehrig K."/>
            <person name="Ye F."/>
            <person name="Su P."/>
            <person name="Kiefer A.F."/>
            <person name="Nichols A."/>
            <person name="Cepeda A.J."/>
            <person name="Yan W."/>
            <person name="Fan B."/>
            <person name="Jiang Y."/>
            <person name="Adhikari A."/>
            <person name="Zheng C.-J."/>
            <person name="Schuster L."/>
            <person name="Cowan T.M."/>
            <person name="Smanski M.J."/>
            <person name="Chevrette M.G."/>
            <person name="De Carvalho L.P.S."/>
            <person name="Shen B."/>
        </authorList>
    </citation>
    <scope>NUCLEOTIDE SEQUENCE [LARGE SCALE GENOMIC DNA]</scope>
    <source>
        <strain evidence="2 3">NPDC038104</strain>
    </source>
</reference>
<proteinExistence type="predicted"/>
<evidence type="ECO:0008006" key="4">
    <source>
        <dbReference type="Google" id="ProtNLM"/>
    </source>
</evidence>
<feature type="region of interest" description="Disordered" evidence="1">
    <location>
        <begin position="530"/>
        <end position="613"/>
    </location>
</feature>
<sequence>MSSRPETPTRITGAHPAHGEERDRAVPSAADGGAGAGTDGGVDAGVDAPRLPARRADASFPQVCEPHLDGLYTYSLSVLCDQDAAVLAVGAVLAVAERRGGRAPEGDRRAWLYALARWACLRELTEKRRHGHRGARRGAAPVAGTPAGEPSPEERERRRAELARLAWPEAAGASAEQREALELSVRHGLTAEEVATVLGLAPAAAQDLLASAACEVERTRAAVGAAESGRCPGVVRLTGQDEGWVLSEALRTELVRHVDDCPRCRRAAERAVPGRWPGTSVTPERLPVLRAPRDALYAAARAAGGRRGAGGGPRFDRRGFPLAPPDREARRHRMRARAVTTTVVATVVAAPVLAMWAAGRGSPAGVEEGFGSPDGRTATAADSGPGGAGAADDRGYANTANAVPGSGAATPEEGPDVSVEVIGSPAPGRPGGGAGAGAAAGGLRVSVVGAGDVTYVTLTAPERGGRGAASVRWRVSTGVPWLYLSRSSGVLRAGESVTVRVHVDALREPAGAWRAVVGVEPGDAVVVIRGAGAMSPGPGPVPEEPGPGRPPEEPPPSSPGPTSPPPPVDPDPTPSSPDPSAPSPSPSGPPPEDTPTPPSSPPAPSDQAPTAPG</sequence>
<comment type="caution">
    <text evidence="2">The sequence shown here is derived from an EMBL/GenBank/DDBJ whole genome shotgun (WGS) entry which is preliminary data.</text>
</comment>
<organism evidence="2 3">
    <name type="scientific">Streptomyces fragilis</name>
    <dbReference type="NCBI Taxonomy" id="67301"/>
    <lineage>
        <taxon>Bacteria</taxon>
        <taxon>Bacillati</taxon>
        <taxon>Actinomycetota</taxon>
        <taxon>Actinomycetes</taxon>
        <taxon>Kitasatosporales</taxon>
        <taxon>Streptomycetaceae</taxon>
        <taxon>Streptomyces</taxon>
    </lineage>
</organism>
<feature type="compositionally biased region" description="Gly residues" evidence="1">
    <location>
        <begin position="32"/>
        <end position="43"/>
    </location>
</feature>
<accession>A0ABV2YHL3</accession>
<dbReference type="EMBL" id="JBEZUR010000017">
    <property type="protein sequence ID" value="MEU3555215.1"/>
    <property type="molecule type" value="Genomic_DNA"/>
</dbReference>
<feature type="region of interest" description="Disordered" evidence="1">
    <location>
        <begin position="129"/>
        <end position="158"/>
    </location>
</feature>
<gene>
    <name evidence="2" type="ORF">AB0E65_13510</name>
</gene>
<feature type="compositionally biased region" description="Polar residues" evidence="1">
    <location>
        <begin position="1"/>
        <end position="10"/>
    </location>
</feature>
<evidence type="ECO:0000313" key="2">
    <source>
        <dbReference type="EMBL" id="MEU3555215.1"/>
    </source>
</evidence>
<evidence type="ECO:0000256" key="1">
    <source>
        <dbReference type="SAM" id="MobiDB-lite"/>
    </source>
</evidence>
<protein>
    <recommendedName>
        <fullName evidence="4">Alanine-rich protein</fullName>
    </recommendedName>
</protein>
<keyword evidence="3" id="KW-1185">Reference proteome</keyword>
<feature type="compositionally biased region" description="Basic and acidic residues" evidence="1">
    <location>
        <begin position="314"/>
        <end position="329"/>
    </location>
</feature>
<dbReference type="Gene3D" id="1.20.140.160">
    <property type="match status" value="1"/>
</dbReference>
<feature type="region of interest" description="Disordered" evidence="1">
    <location>
        <begin position="302"/>
        <end position="332"/>
    </location>
</feature>